<accession>A0A8S5PK67</accession>
<sequence>MYFNLICEEISYFGGKIIYIDTNVGNMDEVHKIVTDNIEKYPNAKWELYPMIINN</sequence>
<protein>
    <submittedName>
        <fullName evidence="1">Uncharacterized protein</fullName>
    </submittedName>
</protein>
<dbReference type="EMBL" id="BK015450">
    <property type="protein sequence ID" value="DAE07454.1"/>
    <property type="molecule type" value="Genomic_DNA"/>
</dbReference>
<organism evidence="1">
    <name type="scientific">Siphoviridae sp. ctRcp9</name>
    <dbReference type="NCBI Taxonomy" id="2825504"/>
    <lineage>
        <taxon>Viruses</taxon>
        <taxon>Duplodnaviria</taxon>
        <taxon>Heunggongvirae</taxon>
        <taxon>Uroviricota</taxon>
        <taxon>Caudoviricetes</taxon>
    </lineage>
</organism>
<name>A0A8S5PK67_9CAUD</name>
<evidence type="ECO:0000313" key="1">
    <source>
        <dbReference type="EMBL" id="DAE07454.1"/>
    </source>
</evidence>
<reference evidence="1" key="1">
    <citation type="journal article" date="2021" name="Proc. Natl. Acad. Sci. U.S.A.">
        <title>A Catalog of Tens of Thousands of Viruses from Human Metagenomes Reveals Hidden Associations with Chronic Diseases.</title>
        <authorList>
            <person name="Tisza M.J."/>
            <person name="Buck C.B."/>
        </authorList>
    </citation>
    <scope>NUCLEOTIDE SEQUENCE</scope>
    <source>
        <strain evidence="1">CtRcp9</strain>
    </source>
</reference>
<proteinExistence type="predicted"/>